<protein>
    <recommendedName>
        <fullName evidence="4">aspartate transaminase</fullName>
        <ecNumber evidence="4">2.6.1.1</ecNumber>
    </recommendedName>
    <alternativeName>
        <fullName evidence="8">Transaminase A</fullName>
    </alternativeName>
</protein>
<comment type="caution">
    <text evidence="10">The sequence shown here is derived from an EMBL/GenBank/DDBJ whole genome shotgun (WGS) entry which is preliminary data.</text>
</comment>
<dbReference type="STRING" id="61395.A0A1Y1WIP7"/>
<dbReference type="RefSeq" id="XP_040746692.1">
    <property type="nucleotide sequence ID" value="XM_040889147.1"/>
</dbReference>
<dbReference type="AlphaFoldDB" id="A0A1Y1WIP7"/>
<dbReference type="PANTHER" id="PTHR11879">
    <property type="entry name" value="ASPARTATE AMINOTRANSFERASE"/>
    <property type="match status" value="1"/>
</dbReference>
<organism evidence="10 11">
    <name type="scientific">Linderina pennispora</name>
    <dbReference type="NCBI Taxonomy" id="61395"/>
    <lineage>
        <taxon>Eukaryota</taxon>
        <taxon>Fungi</taxon>
        <taxon>Fungi incertae sedis</taxon>
        <taxon>Zoopagomycota</taxon>
        <taxon>Kickxellomycotina</taxon>
        <taxon>Kickxellomycetes</taxon>
        <taxon>Kickxellales</taxon>
        <taxon>Kickxellaceae</taxon>
        <taxon>Linderina</taxon>
    </lineage>
</organism>
<comment type="subunit">
    <text evidence="3">Homodimer.</text>
</comment>
<dbReference type="OrthoDB" id="6752799at2759"/>
<dbReference type="InterPro" id="IPR000796">
    <property type="entry name" value="Asp_trans"/>
</dbReference>
<dbReference type="PRINTS" id="PR00799">
    <property type="entry name" value="TRANSAMINASE"/>
</dbReference>
<dbReference type="NCBIfam" id="NF006719">
    <property type="entry name" value="PRK09257.1"/>
    <property type="match status" value="1"/>
</dbReference>
<evidence type="ECO:0000256" key="2">
    <source>
        <dbReference type="ARBA" id="ARBA00007441"/>
    </source>
</evidence>
<dbReference type="FunFam" id="3.40.640.10:FF:000064">
    <property type="entry name" value="Aspartate aminotransferase"/>
    <property type="match status" value="1"/>
</dbReference>
<dbReference type="InterPro" id="IPR004839">
    <property type="entry name" value="Aminotransferase_I/II_large"/>
</dbReference>
<dbReference type="Gene3D" id="3.40.640.10">
    <property type="entry name" value="Type I PLP-dependent aspartate aminotransferase-like (Major domain)"/>
    <property type="match status" value="1"/>
</dbReference>
<dbReference type="PANTHER" id="PTHR11879:SF55">
    <property type="entry name" value="GLUTAMATE OXALOACETATE TRANSAMINASE 1, ISOFORM B"/>
    <property type="match status" value="1"/>
</dbReference>
<keyword evidence="5" id="KW-0032">Aminotransferase</keyword>
<dbReference type="EMBL" id="MCFD01000002">
    <property type="protein sequence ID" value="ORX73352.1"/>
    <property type="molecule type" value="Genomic_DNA"/>
</dbReference>
<comment type="cofactor">
    <cofactor evidence="1">
        <name>pyridoxal 5'-phosphate</name>
        <dbReference type="ChEBI" id="CHEBI:597326"/>
    </cofactor>
</comment>
<evidence type="ECO:0000256" key="1">
    <source>
        <dbReference type="ARBA" id="ARBA00001933"/>
    </source>
</evidence>
<proteinExistence type="inferred from homology"/>
<dbReference type="Proteomes" id="UP000193922">
    <property type="component" value="Unassembled WGS sequence"/>
</dbReference>
<dbReference type="EC" id="2.6.1.1" evidence="4"/>
<dbReference type="InterPro" id="IPR015424">
    <property type="entry name" value="PyrdxlP-dep_Trfase"/>
</dbReference>
<evidence type="ECO:0000256" key="7">
    <source>
        <dbReference type="ARBA" id="ARBA00022898"/>
    </source>
</evidence>
<name>A0A1Y1WIP7_9FUNG</name>
<evidence type="ECO:0000256" key="6">
    <source>
        <dbReference type="ARBA" id="ARBA00022679"/>
    </source>
</evidence>
<keyword evidence="11" id="KW-1185">Reference proteome</keyword>
<evidence type="ECO:0000256" key="3">
    <source>
        <dbReference type="ARBA" id="ARBA00011738"/>
    </source>
</evidence>
<dbReference type="GO" id="GO:0005829">
    <property type="term" value="C:cytosol"/>
    <property type="evidence" value="ECO:0007669"/>
    <property type="project" value="TreeGrafter"/>
</dbReference>
<dbReference type="GO" id="GO:0004069">
    <property type="term" value="F:L-aspartate:2-oxoglutarate aminotransferase activity"/>
    <property type="evidence" value="ECO:0007669"/>
    <property type="project" value="UniProtKB-EC"/>
</dbReference>
<evidence type="ECO:0000256" key="5">
    <source>
        <dbReference type="ARBA" id="ARBA00022576"/>
    </source>
</evidence>
<feature type="domain" description="Aminotransferase class I/classII large" evidence="9">
    <location>
        <begin position="50"/>
        <end position="419"/>
    </location>
</feature>
<evidence type="ECO:0000313" key="10">
    <source>
        <dbReference type="EMBL" id="ORX73352.1"/>
    </source>
</evidence>
<dbReference type="InterPro" id="IPR015422">
    <property type="entry name" value="PyrdxlP-dep_Trfase_small"/>
</dbReference>
<evidence type="ECO:0000313" key="11">
    <source>
        <dbReference type="Proteomes" id="UP000193922"/>
    </source>
</evidence>
<gene>
    <name evidence="10" type="ORF">DL89DRAFT_274144</name>
</gene>
<dbReference type="InterPro" id="IPR015421">
    <property type="entry name" value="PyrdxlP-dep_Trfase_major"/>
</dbReference>
<dbReference type="GeneID" id="63805795"/>
<dbReference type="Gene3D" id="3.90.1150.10">
    <property type="entry name" value="Aspartate Aminotransferase, domain 1"/>
    <property type="match status" value="1"/>
</dbReference>
<comment type="similarity">
    <text evidence="2">Belongs to the class-I pyridoxal-phosphate-dependent aminotransferase family.</text>
</comment>
<dbReference type="GO" id="GO:0030170">
    <property type="term" value="F:pyridoxal phosphate binding"/>
    <property type="evidence" value="ECO:0007669"/>
    <property type="project" value="InterPro"/>
</dbReference>
<dbReference type="FunFam" id="3.90.1150.10:FF:000001">
    <property type="entry name" value="Aspartate aminotransferase"/>
    <property type="match status" value="1"/>
</dbReference>
<evidence type="ECO:0000256" key="8">
    <source>
        <dbReference type="ARBA" id="ARBA00030923"/>
    </source>
</evidence>
<accession>A0A1Y1WIP7</accession>
<dbReference type="Pfam" id="PF00155">
    <property type="entry name" value="Aminotran_1_2"/>
    <property type="match status" value="1"/>
</dbReference>
<keyword evidence="6 10" id="KW-0808">Transferase</keyword>
<evidence type="ECO:0000259" key="9">
    <source>
        <dbReference type="Pfam" id="PF00155"/>
    </source>
</evidence>
<sequence>MSATQRLNNVLSHLSSTTNSPNANSTMFPQAPPDGILKLSVLSKADSNPQKVDLGVGAYRDDNGKPWVLPVVHKAEQRLLNNPESNHEYLPVGGWPALTSGAQTLIFGKDSPAINEKRVYTIQTISGTGANMVGAVFLSNFKQPKDAAVYISKPTWGNHRSIFQTAGHEVREYRYCNYKTLSLDIDGMLEDLRNAPPNQIIVLHACAHNPTGIDPTEEQWQKIADIMAERGHFPFFDCAYQGFATGDLDRDAYAIRLFVSRGFELLVAESFAKNMGLYGERTGALHIVTKAADQIPAVSSQLNRLSRATISTAAGFGAKVAGTVLQDPELYNEWLQSMADMSSRIKTMRDALRDKLVALGTPGSWNHVSEQIGMFSFTGLSKTQVQALREQYHLYMTDDGRISVAGLNTKNIDYVAKAIDTVVRTIQ</sequence>
<evidence type="ECO:0000256" key="4">
    <source>
        <dbReference type="ARBA" id="ARBA00012753"/>
    </source>
</evidence>
<reference evidence="10 11" key="1">
    <citation type="submission" date="2016-07" db="EMBL/GenBank/DDBJ databases">
        <title>Pervasive Adenine N6-methylation of Active Genes in Fungi.</title>
        <authorList>
            <consortium name="DOE Joint Genome Institute"/>
            <person name="Mondo S.J."/>
            <person name="Dannebaum R.O."/>
            <person name="Kuo R.C."/>
            <person name="Labutti K."/>
            <person name="Haridas S."/>
            <person name="Kuo A."/>
            <person name="Salamov A."/>
            <person name="Ahrendt S.R."/>
            <person name="Lipzen A."/>
            <person name="Sullivan W."/>
            <person name="Andreopoulos W.B."/>
            <person name="Clum A."/>
            <person name="Lindquist E."/>
            <person name="Daum C."/>
            <person name="Ramamoorthy G.K."/>
            <person name="Gryganskyi A."/>
            <person name="Culley D."/>
            <person name="Magnuson J.K."/>
            <person name="James T.Y."/>
            <person name="O'Malley M.A."/>
            <person name="Stajich J.E."/>
            <person name="Spatafora J.W."/>
            <person name="Visel A."/>
            <person name="Grigoriev I.V."/>
        </authorList>
    </citation>
    <scope>NUCLEOTIDE SEQUENCE [LARGE SCALE GENOMIC DNA]</scope>
    <source>
        <strain evidence="10 11">ATCC 12442</strain>
    </source>
</reference>
<dbReference type="CDD" id="cd00609">
    <property type="entry name" value="AAT_like"/>
    <property type="match status" value="1"/>
</dbReference>
<dbReference type="GO" id="GO:0006532">
    <property type="term" value="P:aspartate biosynthetic process"/>
    <property type="evidence" value="ECO:0007669"/>
    <property type="project" value="TreeGrafter"/>
</dbReference>
<dbReference type="SUPFAM" id="SSF53383">
    <property type="entry name" value="PLP-dependent transferases"/>
    <property type="match status" value="1"/>
</dbReference>
<keyword evidence="7" id="KW-0663">Pyridoxal phosphate</keyword>